<evidence type="ECO:0000256" key="1">
    <source>
        <dbReference type="SAM" id="SignalP"/>
    </source>
</evidence>
<evidence type="ECO:0000313" key="2">
    <source>
        <dbReference type="EMBL" id="TCT28166.1"/>
    </source>
</evidence>
<dbReference type="AlphaFoldDB" id="A0A4R3NCK8"/>
<dbReference type="RefSeq" id="WP_132497331.1">
    <property type="nucleotide sequence ID" value="NZ_SMAS01000019.1"/>
</dbReference>
<organism evidence="2 3">
    <name type="scientific">Providencia alcalifaciens</name>
    <dbReference type="NCBI Taxonomy" id="126385"/>
    <lineage>
        <taxon>Bacteria</taxon>
        <taxon>Pseudomonadati</taxon>
        <taxon>Pseudomonadota</taxon>
        <taxon>Gammaproteobacteria</taxon>
        <taxon>Enterobacterales</taxon>
        <taxon>Morganellaceae</taxon>
        <taxon>Providencia</taxon>
    </lineage>
</organism>
<name>A0A4R3NCK8_9GAMM</name>
<dbReference type="EMBL" id="SMAS01000019">
    <property type="protein sequence ID" value="TCT28166.1"/>
    <property type="molecule type" value="Genomic_DNA"/>
</dbReference>
<gene>
    <name evidence="2" type="ORF">EC835_1195</name>
</gene>
<protein>
    <recommendedName>
        <fullName evidence="4">Fimbrial protein</fullName>
    </recommendedName>
</protein>
<reference evidence="2 3" key="1">
    <citation type="submission" date="2019-03" db="EMBL/GenBank/DDBJ databases">
        <title>Genomic analyses of the natural microbiome of Caenorhabditis elegans.</title>
        <authorList>
            <person name="Samuel B."/>
        </authorList>
    </citation>
    <scope>NUCLEOTIDE SEQUENCE [LARGE SCALE GENOMIC DNA]</scope>
    <source>
        <strain evidence="2 3">JUb102</strain>
    </source>
</reference>
<keyword evidence="1" id="KW-0732">Signal</keyword>
<evidence type="ECO:0008006" key="4">
    <source>
        <dbReference type="Google" id="ProtNLM"/>
    </source>
</evidence>
<feature type="chain" id="PRO_5020639918" description="Fimbrial protein" evidence="1">
    <location>
        <begin position="29"/>
        <end position="281"/>
    </location>
</feature>
<feature type="signal peptide" evidence="1">
    <location>
        <begin position="1"/>
        <end position="28"/>
    </location>
</feature>
<proteinExistence type="predicted"/>
<sequence length="281" mass="29357">MKTGLNKKVPVVVTLLGMGLLSGQGAMAAPVNFNAGIAKVEAACAFTVAQTGNTQGTATYMKGKDEEPGQLTIVNGEPSTVTITASGGRSCVLPNLRAKTEYTGANKIAGDGGVYGIPTRSGTGYFPVNFALSNVSATSRDEGATPILTVTASNGRAINPINYSYTNLQEQKVTDSTRFARFHEVENRVKLPLKWSGTVIGQAAYSPITLTNGYSHWTLLNEVQRSVGFLPGGNGLTSVSFAVKPLFGLGPYNSTTHVLDDSTLAEGEELSATAVMTITAV</sequence>
<dbReference type="Proteomes" id="UP000295055">
    <property type="component" value="Unassembled WGS sequence"/>
</dbReference>
<accession>A0A4R3NCK8</accession>
<evidence type="ECO:0000313" key="3">
    <source>
        <dbReference type="Proteomes" id="UP000295055"/>
    </source>
</evidence>
<comment type="caution">
    <text evidence="2">The sequence shown here is derived from an EMBL/GenBank/DDBJ whole genome shotgun (WGS) entry which is preliminary data.</text>
</comment>